<organism evidence="2 3">
    <name type="scientific">Hibiscus syriacus</name>
    <name type="common">Rose of Sharon</name>
    <dbReference type="NCBI Taxonomy" id="106335"/>
    <lineage>
        <taxon>Eukaryota</taxon>
        <taxon>Viridiplantae</taxon>
        <taxon>Streptophyta</taxon>
        <taxon>Embryophyta</taxon>
        <taxon>Tracheophyta</taxon>
        <taxon>Spermatophyta</taxon>
        <taxon>Magnoliopsida</taxon>
        <taxon>eudicotyledons</taxon>
        <taxon>Gunneridae</taxon>
        <taxon>Pentapetalae</taxon>
        <taxon>rosids</taxon>
        <taxon>malvids</taxon>
        <taxon>Malvales</taxon>
        <taxon>Malvaceae</taxon>
        <taxon>Malvoideae</taxon>
        <taxon>Hibiscus</taxon>
    </lineage>
</organism>
<dbReference type="AlphaFoldDB" id="A0A6A2X2K7"/>
<feature type="region of interest" description="Disordered" evidence="1">
    <location>
        <begin position="206"/>
        <end position="227"/>
    </location>
</feature>
<protein>
    <submittedName>
        <fullName evidence="2">Uncharacterized protein</fullName>
    </submittedName>
</protein>
<evidence type="ECO:0000313" key="3">
    <source>
        <dbReference type="Proteomes" id="UP000436088"/>
    </source>
</evidence>
<evidence type="ECO:0000313" key="2">
    <source>
        <dbReference type="EMBL" id="KAE8662750.1"/>
    </source>
</evidence>
<keyword evidence="3" id="KW-1185">Reference proteome</keyword>
<proteinExistence type="predicted"/>
<dbReference type="Proteomes" id="UP000436088">
    <property type="component" value="Unassembled WGS sequence"/>
</dbReference>
<gene>
    <name evidence="2" type="ORF">F3Y22_tig00113145pilonHSYRG00119</name>
</gene>
<comment type="caution">
    <text evidence="2">The sequence shown here is derived from an EMBL/GenBank/DDBJ whole genome shotgun (WGS) entry which is preliminary data.</text>
</comment>
<accession>A0A6A2X2K7</accession>
<dbReference type="EMBL" id="VEPZ02001694">
    <property type="protein sequence ID" value="KAE8662750.1"/>
    <property type="molecule type" value="Genomic_DNA"/>
</dbReference>
<sequence>MEKDEKDERLDGVEDELVRELLDDESPLFVIQSKSRNSEEDATHPLIYSGPRIEDIDNALSVKTWNCQSQTQHRTRFNSVLERGSPKIQNNAKKQVERPKDDQDTLIVTYEGFHLHFAYPYFPVLPFQDDTSPTKKANMVISEAESSLAKETQEIATANYEQLPSSIEGLPQEMISQQGLLEDMVPWMIRNPSHKKNIASIASSCSSSNYSPSPPASPSQCLGLPMF</sequence>
<name>A0A6A2X2K7_HIBSY</name>
<evidence type="ECO:0000256" key="1">
    <source>
        <dbReference type="SAM" id="MobiDB-lite"/>
    </source>
</evidence>
<reference evidence="2" key="1">
    <citation type="submission" date="2019-09" db="EMBL/GenBank/DDBJ databases">
        <title>Draft genome information of white flower Hibiscus syriacus.</title>
        <authorList>
            <person name="Kim Y.-M."/>
        </authorList>
    </citation>
    <scope>NUCLEOTIDE SEQUENCE [LARGE SCALE GENOMIC DNA]</scope>
    <source>
        <strain evidence="2">YM2019G1</strain>
    </source>
</reference>